<dbReference type="PANTHER" id="PTHR43531:SF14">
    <property type="entry name" value="METHYL-ACCEPTING CHEMOTAXIS PROTEIN I-RELATED"/>
    <property type="match status" value="1"/>
</dbReference>
<keyword evidence="8" id="KW-1185">Reference proteome</keyword>
<evidence type="ECO:0000256" key="5">
    <source>
        <dbReference type="SAM" id="Phobius"/>
    </source>
</evidence>
<keyword evidence="4" id="KW-0807">Transducer</keyword>
<dbReference type="AlphaFoldDB" id="A0A941DR76"/>
<reference evidence="7" key="1">
    <citation type="submission" date="2021-04" db="EMBL/GenBank/DDBJ databases">
        <title>novel species isolated from subtropical streams in China.</title>
        <authorList>
            <person name="Lu H."/>
        </authorList>
    </citation>
    <scope>NUCLEOTIDE SEQUENCE</scope>
    <source>
        <strain evidence="7">LFS511W</strain>
    </source>
</reference>
<comment type="similarity">
    <text evidence="3">Belongs to the methyl-accepting chemotaxis (MCP) protein family.</text>
</comment>
<feature type="transmembrane region" description="Helical" evidence="5">
    <location>
        <begin position="191"/>
        <end position="212"/>
    </location>
</feature>
<keyword evidence="5" id="KW-1133">Transmembrane helix</keyword>
<evidence type="ECO:0000256" key="2">
    <source>
        <dbReference type="ARBA" id="ARBA00022481"/>
    </source>
</evidence>
<dbReference type="PROSITE" id="PS50111">
    <property type="entry name" value="CHEMOTAXIS_TRANSDUC_2"/>
    <property type="match status" value="1"/>
</dbReference>
<proteinExistence type="inferred from homology"/>
<dbReference type="InterPro" id="IPR004090">
    <property type="entry name" value="Chemotax_Me-accpt_rcpt"/>
</dbReference>
<dbReference type="SMART" id="SM00283">
    <property type="entry name" value="MA"/>
    <property type="match status" value="1"/>
</dbReference>
<evidence type="ECO:0000256" key="3">
    <source>
        <dbReference type="ARBA" id="ARBA00029447"/>
    </source>
</evidence>
<keyword evidence="5" id="KW-0812">Transmembrane</keyword>
<organism evidence="7 8">
    <name type="scientific">Undibacterium luofuense</name>
    <dbReference type="NCBI Taxonomy" id="2828733"/>
    <lineage>
        <taxon>Bacteria</taxon>
        <taxon>Pseudomonadati</taxon>
        <taxon>Pseudomonadota</taxon>
        <taxon>Betaproteobacteria</taxon>
        <taxon>Burkholderiales</taxon>
        <taxon>Oxalobacteraceae</taxon>
        <taxon>Undibacterium</taxon>
    </lineage>
</organism>
<evidence type="ECO:0000313" key="7">
    <source>
        <dbReference type="EMBL" id="MBR7782581.1"/>
    </source>
</evidence>
<dbReference type="FunFam" id="1.10.287.950:FF:000001">
    <property type="entry name" value="Methyl-accepting chemotaxis sensory transducer"/>
    <property type="match status" value="1"/>
</dbReference>
<dbReference type="PANTHER" id="PTHR43531">
    <property type="entry name" value="PROTEIN ICFG"/>
    <property type="match status" value="1"/>
</dbReference>
<dbReference type="GO" id="GO:0005886">
    <property type="term" value="C:plasma membrane"/>
    <property type="evidence" value="ECO:0007669"/>
    <property type="project" value="TreeGrafter"/>
</dbReference>
<sequence>MKMKFKSRLLGTLVISNFCVILLGTSSYFFLSSINDKLTLFTQGILHRLEIASDLKRSADGRAIAVRNATILEDKAQLLVAFREFEKYQADTKQNLEALDAAAKAAQLPKNVIDSIERIKAVETRYRPVAKEIVDDLQGGRKVEAVKKIQEICTPTLSELTQAINDYESITDERIKLFINEATSTANTEKLILALTAFFSLTLSALLGLMLFRNIRQTLGEEPELINELLGRIAHGDLQAIDSSKLLSSNSILNSIAEMQDRMAHVVSQVRHGAENVATSSREIAQGNQDLSARTESQAGSLEETAASMEQLNSQVSHNAENAQQADSLVSNASVVAARGGEVVSRAIGTMDEINLSSKKIADIIGVIDGITFQTNILALNAAVEAARAGEQGRGFAVVASEVRSLAARSASAAKEIKDLINANMARVEQGSIMINDAGKTMAEIVDSIKGVSALISEISTASKEQAMGVAQVDRAVTEMDQTTQQNAALVEEMAAATLSLSAQASELLQTVAIFNTRNNITKAISKTTTISS</sequence>
<dbReference type="Gene3D" id="1.10.287.950">
    <property type="entry name" value="Methyl-accepting chemotaxis protein"/>
    <property type="match status" value="1"/>
</dbReference>
<dbReference type="SUPFAM" id="SSF58104">
    <property type="entry name" value="Methyl-accepting chemotaxis protein (MCP) signaling domain"/>
    <property type="match status" value="1"/>
</dbReference>
<evidence type="ECO:0000256" key="4">
    <source>
        <dbReference type="PROSITE-ProRule" id="PRU00284"/>
    </source>
</evidence>
<dbReference type="GO" id="GO:0007165">
    <property type="term" value="P:signal transduction"/>
    <property type="evidence" value="ECO:0007669"/>
    <property type="project" value="UniProtKB-KW"/>
</dbReference>
<accession>A0A941DR76</accession>
<evidence type="ECO:0000259" key="6">
    <source>
        <dbReference type="PROSITE" id="PS50111"/>
    </source>
</evidence>
<feature type="transmembrane region" description="Helical" evidence="5">
    <location>
        <begin position="9"/>
        <end position="31"/>
    </location>
</feature>
<evidence type="ECO:0000313" key="8">
    <source>
        <dbReference type="Proteomes" id="UP000680067"/>
    </source>
</evidence>
<name>A0A941DR76_9BURK</name>
<dbReference type="GO" id="GO:0006935">
    <property type="term" value="P:chemotaxis"/>
    <property type="evidence" value="ECO:0007669"/>
    <property type="project" value="InterPro"/>
</dbReference>
<dbReference type="InterPro" id="IPR004089">
    <property type="entry name" value="MCPsignal_dom"/>
</dbReference>
<dbReference type="InterPro" id="IPR051310">
    <property type="entry name" value="MCP_chemotaxis"/>
</dbReference>
<feature type="domain" description="Methyl-accepting transducer" evidence="6">
    <location>
        <begin position="273"/>
        <end position="502"/>
    </location>
</feature>
<protein>
    <submittedName>
        <fullName evidence="7">MCP four helix bundle domain-containing protein</fullName>
    </submittedName>
</protein>
<dbReference type="PRINTS" id="PR00260">
    <property type="entry name" value="CHEMTRNSDUCR"/>
</dbReference>
<dbReference type="Proteomes" id="UP000680067">
    <property type="component" value="Unassembled WGS sequence"/>
</dbReference>
<evidence type="ECO:0000256" key="1">
    <source>
        <dbReference type="ARBA" id="ARBA00004370"/>
    </source>
</evidence>
<gene>
    <name evidence="7" type="ORF">KDM89_10525</name>
</gene>
<dbReference type="Pfam" id="PF00015">
    <property type="entry name" value="MCPsignal"/>
    <property type="match status" value="1"/>
</dbReference>
<keyword evidence="5" id="KW-0472">Membrane</keyword>
<comment type="subcellular location">
    <subcellularLocation>
        <location evidence="1">Membrane</location>
    </subcellularLocation>
</comment>
<keyword evidence="2" id="KW-0488">Methylation</keyword>
<comment type="caution">
    <text evidence="7">The sequence shown here is derived from an EMBL/GenBank/DDBJ whole genome shotgun (WGS) entry which is preliminary data.</text>
</comment>
<dbReference type="GO" id="GO:0004888">
    <property type="term" value="F:transmembrane signaling receptor activity"/>
    <property type="evidence" value="ECO:0007669"/>
    <property type="project" value="InterPro"/>
</dbReference>
<dbReference type="EMBL" id="JAGSPN010000007">
    <property type="protein sequence ID" value="MBR7782581.1"/>
    <property type="molecule type" value="Genomic_DNA"/>
</dbReference>